<name>A0A1I1K6L7_9CLOT</name>
<dbReference type="AlphaFoldDB" id="A0A1I1K6L7"/>
<proteinExistence type="predicted"/>
<keyword evidence="3" id="KW-1185">Reference proteome</keyword>
<keyword evidence="1" id="KW-0812">Transmembrane</keyword>
<sequence>MGIFMMILSFIATLAIVIGLYWVCKKFVFRKIKINKWIPLGISIVLFIIQIFLPILNETPIVKIILSIVVVLFFLWFMDIQQTGGLKKTEKKIVIKPKAKPNRVKNKNK</sequence>
<feature type="transmembrane region" description="Helical" evidence="1">
    <location>
        <begin position="61"/>
        <end position="78"/>
    </location>
</feature>
<reference evidence="2 3" key="1">
    <citation type="submission" date="2016-10" db="EMBL/GenBank/DDBJ databases">
        <authorList>
            <person name="de Groot N.N."/>
        </authorList>
    </citation>
    <scope>NUCLEOTIDE SEQUENCE [LARGE SCALE GENOMIC DNA]</scope>
    <source>
        <strain evidence="2 3">DSM 12992</strain>
    </source>
</reference>
<keyword evidence="1" id="KW-1133">Transmembrane helix</keyword>
<dbReference type="STRING" id="119641.SAMN05421842_10593"/>
<gene>
    <name evidence="2" type="ORF">SAMN05421842_10593</name>
</gene>
<feature type="transmembrane region" description="Helical" evidence="1">
    <location>
        <begin position="36"/>
        <end position="55"/>
    </location>
</feature>
<dbReference type="RefSeq" id="WP_090089435.1">
    <property type="nucleotide sequence ID" value="NZ_FOMG01000005.1"/>
</dbReference>
<organism evidence="2 3">
    <name type="scientific">Clostridium uliginosum</name>
    <dbReference type="NCBI Taxonomy" id="119641"/>
    <lineage>
        <taxon>Bacteria</taxon>
        <taxon>Bacillati</taxon>
        <taxon>Bacillota</taxon>
        <taxon>Clostridia</taxon>
        <taxon>Eubacteriales</taxon>
        <taxon>Clostridiaceae</taxon>
        <taxon>Clostridium</taxon>
    </lineage>
</organism>
<keyword evidence="1" id="KW-0472">Membrane</keyword>
<evidence type="ECO:0000313" key="3">
    <source>
        <dbReference type="Proteomes" id="UP000199263"/>
    </source>
</evidence>
<dbReference type="EMBL" id="FOMG01000005">
    <property type="protein sequence ID" value="SFC56627.1"/>
    <property type="molecule type" value="Genomic_DNA"/>
</dbReference>
<accession>A0A1I1K6L7</accession>
<evidence type="ECO:0000256" key="1">
    <source>
        <dbReference type="SAM" id="Phobius"/>
    </source>
</evidence>
<dbReference type="Proteomes" id="UP000199263">
    <property type="component" value="Unassembled WGS sequence"/>
</dbReference>
<dbReference type="OrthoDB" id="1923861at2"/>
<feature type="transmembrane region" description="Helical" evidence="1">
    <location>
        <begin position="6"/>
        <end position="24"/>
    </location>
</feature>
<protein>
    <submittedName>
        <fullName evidence="2">Uncharacterized protein</fullName>
    </submittedName>
</protein>
<evidence type="ECO:0000313" key="2">
    <source>
        <dbReference type="EMBL" id="SFC56627.1"/>
    </source>
</evidence>